<dbReference type="Proteomes" id="UP001500908">
    <property type="component" value="Unassembled WGS sequence"/>
</dbReference>
<evidence type="ECO:0000313" key="1">
    <source>
        <dbReference type="EMBL" id="GAA3761013.1"/>
    </source>
</evidence>
<keyword evidence="2" id="KW-1185">Reference proteome</keyword>
<dbReference type="Pfam" id="PF04655">
    <property type="entry name" value="APH_6_hur"/>
    <property type="match status" value="1"/>
</dbReference>
<dbReference type="EMBL" id="BAABDD010000032">
    <property type="protein sequence ID" value="GAA3761013.1"/>
    <property type="molecule type" value="Genomic_DNA"/>
</dbReference>
<dbReference type="InterPro" id="IPR011009">
    <property type="entry name" value="Kinase-like_dom_sf"/>
</dbReference>
<comment type="caution">
    <text evidence="1">The sequence shown here is derived from an EMBL/GenBank/DDBJ whole genome shotgun (WGS) entry which is preliminary data.</text>
</comment>
<name>A0ABP7GDD9_9ACTN</name>
<protein>
    <submittedName>
        <fullName evidence="1">Aminoglycoside phosphotransferase family protein</fullName>
    </submittedName>
</protein>
<reference evidence="2" key="1">
    <citation type="journal article" date="2019" name="Int. J. Syst. Evol. Microbiol.">
        <title>The Global Catalogue of Microorganisms (GCM) 10K type strain sequencing project: providing services to taxonomists for standard genome sequencing and annotation.</title>
        <authorList>
            <consortium name="The Broad Institute Genomics Platform"/>
            <consortium name="The Broad Institute Genome Sequencing Center for Infectious Disease"/>
            <person name="Wu L."/>
            <person name="Ma J."/>
        </authorList>
    </citation>
    <scope>NUCLEOTIDE SEQUENCE [LARGE SCALE GENOMIC DNA]</scope>
    <source>
        <strain evidence="2">JCM 17137</strain>
    </source>
</reference>
<organism evidence="1 2">
    <name type="scientific">Salinactinospora qingdaonensis</name>
    <dbReference type="NCBI Taxonomy" id="702744"/>
    <lineage>
        <taxon>Bacteria</taxon>
        <taxon>Bacillati</taxon>
        <taxon>Actinomycetota</taxon>
        <taxon>Actinomycetes</taxon>
        <taxon>Streptosporangiales</taxon>
        <taxon>Nocardiopsidaceae</taxon>
        <taxon>Salinactinospora</taxon>
    </lineage>
</organism>
<dbReference type="Gene3D" id="3.90.1200.10">
    <property type="match status" value="1"/>
</dbReference>
<dbReference type="SUPFAM" id="SSF56112">
    <property type="entry name" value="Protein kinase-like (PK-like)"/>
    <property type="match status" value="1"/>
</dbReference>
<dbReference type="InterPro" id="IPR006748">
    <property type="entry name" value="NH2Glyco/OHUrea_AB-resist_kin"/>
</dbReference>
<gene>
    <name evidence="1" type="ORF">GCM10022402_43530</name>
</gene>
<evidence type="ECO:0000313" key="2">
    <source>
        <dbReference type="Proteomes" id="UP001500908"/>
    </source>
</evidence>
<dbReference type="RefSeq" id="WP_344975673.1">
    <property type="nucleotide sequence ID" value="NZ_BAABDD010000032.1"/>
</dbReference>
<sequence>MGKVITQLVDDPQRERLERRFGSGAQSWLDSLPALLDDLARQWKLTIEGPAPHGKTSVVVRCRREDGAVGLLKTCPEPAILGTEARVLRLWESTRRVPMIWEVDSTRGGLLMEFIEPGHSALDVGKPVAMEDIGALIADLHAADISADQLDELHPLQTRLQFLYNSWEYLRATGPAADVVPPVLLHRGHAHARALAAAEDNVVPLHGDLHPGNVLIGEPERGLVAIDPRACAGDAAFDGIDWVLWQVETVEEIHHRAAVLAPAIGTSTERLLNWCRALAPIPAIDFANRGQTHHPTFAALTDFIER</sequence>
<proteinExistence type="predicted"/>
<accession>A0ABP7GDD9</accession>